<feature type="region of interest" description="Disordered" evidence="1">
    <location>
        <begin position="1"/>
        <end position="22"/>
    </location>
</feature>
<evidence type="ECO:0000313" key="3">
    <source>
        <dbReference type="Proteomes" id="UP000462091"/>
    </source>
</evidence>
<reference evidence="2 3" key="1">
    <citation type="journal article" date="2019" name="Nat. Med.">
        <title>A library of human gut bacterial isolates paired with longitudinal multiomics data enables mechanistic microbiome research.</title>
        <authorList>
            <person name="Poyet M."/>
            <person name="Groussin M."/>
            <person name="Gibbons S.M."/>
            <person name="Avila-Pacheco J."/>
            <person name="Jiang X."/>
            <person name="Kearney S.M."/>
            <person name="Perrotta A.R."/>
            <person name="Berdy B."/>
            <person name="Zhao S."/>
            <person name="Lieberman T.D."/>
            <person name="Swanson P.K."/>
            <person name="Smith M."/>
            <person name="Roesemann S."/>
            <person name="Alexander J.E."/>
            <person name="Rich S.A."/>
            <person name="Livny J."/>
            <person name="Vlamakis H."/>
            <person name="Clish C."/>
            <person name="Bullock K."/>
            <person name="Deik A."/>
            <person name="Scott J."/>
            <person name="Pierce K.A."/>
            <person name="Xavier R.J."/>
            <person name="Alm E.J."/>
        </authorList>
    </citation>
    <scope>NUCLEOTIDE SEQUENCE [LARGE SCALE GENOMIC DNA]</scope>
    <source>
        <strain evidence="2 3">BIOML-B1</strain>
    </source>
</reference>
<accession>A0A844DFX0</accession>
<name>A0A844DFX0_9FIRM</name>
<feature type="region of interest" description="Disordered" evidence="1">
    <location>
        <begin position="97"/>
        <end position="130"/>
    </location>
</feature>
<feature type="compositionally biased region" description="Low complexity" evidence="1">
    <location>
        <begin position="1"/>
        <end position="17"/>
    </location>
</feature>
<dbReference type="EMBL" id="WKQM01000001">
    <property type="protein sequence ID" value="MSC50365.1"/>
    <property type="molecule type" value="Genomic_DNA"/>
</dbReference>
<proteinExistence type="predicted"/>
<dbReference type="Proteomes" id="UP000462091">
    <property type="component" value="Unassembled WGS sequence"/>
</dbReference>
<dbReference type="AlphaFoldDB" id="A0A844DFX0"/>
<evidence type="ECO:0000313" key="2">
    <source>
        <dbReference type="EMBL" id="MSC50365.1"/>
    </source>
</evidence>
<comment type="caution">
    <text evidence="2">The sequence shown here is derived from an EMBL/GenBank/DDBJ whole genome shotgun (WGS) entry which is preliminary data.</text>
</comment>
<organism evidence="2 3">
    <name type="scientific">Faecalibacterium prausnitzii</name>
    <dbReference type="NCBI Taxonomy" id="853"/>
    <lineage>
        <taxon>Bacteria</taxon>
        <taxon>Bacillati</taxon>
        <taxon>Bacillota</taxon>
        <taxon>Clostridia</taxon>
        <taxon>Eubacteriales</taxon>
        <taxon>Oscillospiraceae</taxon>
        <taxon>Faecalibacterium</taxon>
    </lineage>
</organism>
<dbReference type="RefSeq" id="WP_154265279.1">
    <property type="nucleotide sequence ID" value="NZ_WKQM01000001.1"/>
</dbReference>
<protein>
    <submittedName>
        <fullName evidence="2">Uncharacterized protein</fullName>
    </submittedName>
</protein>
<evidence type="ECO:0000256" key="1">
    <source>
        <dbReference type="SAM" id="MobiDB-lite"/>
    </source>
</evidence>
<sequence>MSKRGSGSSTRASGGKTTLDEFLAKRGLSSPISDYMDDKLRIPHGLTRRQTEKMQKEAHEAAAQYSAKREAAIAEYKAGVASGAIKEKSRVEVLMGKAKGHPDNPSTQAARRALEKRGYNWKTGRKLKKK</sequence>
<gene>
    <name evidence="2" type="ORF">GKE10_00250</name>
</gene>